<dbReference type="InterPro" id="IPR003594">
    <property type="entry name" value="HATPase_dom"/>
</dbReference>
<proteinExistence type="predicted"/>
<dbReference type="SUPFAM" id="SSF55874">
    <property type="entry name" value="ATPase domain of HSP90 chaperone/DNA topoisomerase II/histidine kinase"/>
    <property type="match status" value="1"/>
</dbReference>
<keyword evidence="7" id="KW-1133">Transmembrane helix</keyword>
<feature type="domain" description="HAMP" evidence="8">
    <location>
        <begin position="322"/>
        <end position="374"/>
    </location>
</feature>
<dbReference type="InterPro" id="IPR036890">
    <property type="entry name" value="HATPase_C_sf"/>
</dbReference>
<dbReference type="GO" id="GO:0005886">
    <property type="term" value="C:plasma membrane"/>
    <property type="evidence" value="ECO:0007669"/>
    <property type="project" value="UniProtKB-SubCell"/>
</dbReference>
<dbReference type="Proteomes" id="UP000641588">
    <property type="component" value="Unassembled WGS sequence"/>
</dbReference>
<dbReference type="SMART" id="SM00304">
    <property type="entry name" value="HAMP"/>
    <property type="match status" value="1"/>
</dbReference>
<comment type="subcellular location">
    <subcellularLocation>
        <location evidence="1">Cell membrane</location>
        <topology evidence="1">Multi-pass membrane protein</topology>
    </subcellularLocation>
</comment>
<keyword evidence="3" id="KW-0597">Phosphoprotein</keyword>
<keyword evidence="4" id="KW-0808">Transferase</keyword>
<protein>
    <submittedName>
        <fullName evidence="9">HAMP domain-containing protein</fullName>
    </submittedName>
</protein>
<dbReference type="InterPro" id="IPR010559">
    <property type="entry name" value="Sig_transdc_His_kin_internal"/>
</dbReference>
<keyword evidence="6 7" id="KW-0472">Membrane</keyword>
<dbReference type="GO" id="GO:0000155">
    <property type="term" value="F:phosphorelay sensor kinase activity"/>
    <property type="evidence" value="ECO:0007669"/>
    <property type="project" value="InterPro"/>
</dbReference>
<accession>A0A972K649</accession>
<reference evidence="9" key="1">
    <citation type="submission" date="2019-10" db="EMBL/GenBank/DDBJ databases">
        <title>Description of Paenibacillus glebae sp. nov.</title>
        <authorList>
            <person name="Carlier A."/>
            <person name="Qi S."/>
        </authorList>
    </citation>
    <scope>NUCLEOTIDE SEQUENCE</scope>
    <source>
        <strain evidence="9">LMG 31456</strain>
    </source>
</reference>
<evidence type="ECO:0000256" key="4">
    <source>
        <dbReference type="ARBA" id="ARBA00022679"/>
    </source>
</evidence>
<dbReference type="Gene3D" id="6.10.340.10">
    <property type="match status" value="1"/>
</dbReference>
<evidence type="ECO:0000256" key="3">
    <source>
        <dbReference type="ARBA" id="ARBA00022553"/>
    </source>
</evidence>
<dbReference type="PROSITE" id="PS50885">
    <property type="entry name" value="HAMP"/>
    <property type="match status" value="1"/>
</dbReference>
<evidence type="ECO:0000313" key="9">
    <source>
        <dbReference type="EMBL" id="NOU97762.1"/>
    </source>
</evidence>
<feature type="transmembrane region" description="Helical" evidence="7">
    <location>
        <begin position="20"/>
        <end position="41"/>
    </location>
</feature>
<feature type="transmembrane region" description="Helical" evidence="7">
    <location>
        <begin position="301"/>
        <end position="321"/>
    </location>
</feature>
<dbReference type="InterPro" id="IPR050640">
    <property type="entry name" value="Bact_2-comp_sensor_kinase"/>
</dbReference>
<keyword evidence="2" id="KW-1003">Cell membrane</keyword>
<keyword evidence="10" id="KW-1185">Reference proteome</keyword>
<dbReference type="SUPFAM" id="SSF158472">
    <property type="entry name" value="HAMP domain-like"/>
    <property type="match status" value="1"/>
</dbReference>
<evidence type="ECO:0000313" key="10">
    <source>
        <dbReference type="Proteomes" id="UP000641588"/>
    </source>
</evidence>
<organism evidence="9 10">
    <name type="scientific">Paenibacillus foliorum</name>
    <dbReference type="NCBI Taxonomy" id="2654974"/>
    <lineage>
        <taxon>Bacteria</taxon>
        <taxon>Bacillati</taxon>
        <taxon>Bacillota</taxon>
        <taxon>Bacilli</taxon>
        <taxon>Bacillales</taxon>
        <taxon>Paenibacillaceae</taxon>
        <taxon>Paenibacillus</taxon>
    </lineage>
</organism>
<evidence type="ECO:0000256" key="6">
    <source>
        <dbReference type="ARBA" id="ARBA00023136"/>
    </source>
</evidence>
<dbReference type="Gene3D" id="3.30.565.10">
    <property type="entry name" value="Histidine kinase-like ATPase, C-terminal domain"/>
    <property type="match status" value="1"/>
</dbReference>
<dbReference type="EMBL" id="WHOD01000121">
    <property type="protein sequence ID" value="NOU97762.1"/>
    <property type="molecule type" value="Genomic_DNA"/>
</dbReference>
<evidence type="ECO:0000256" key="2">
    <source>
        <dbReference type="ARBA" id="ARBA00022475"/>
    </source>
</evidence>
<dbReference type="AlphaFoldDB" id="A0A972K649"/>
<evidence type="ECO:0000256" key="7">
    <source>
        <dbReference type="SAM" id="Phobius"/>
    </source>
</evidence>
<dbReference type="CDD" id="cd06225">
    <property type="entry name" value="HAMP"/>
    <property type="match status" value="1"/>
</dbReference>
<dbReference type="Pfam" id="PF02518">
    <property type="entry name" value="HATPase_c"/>
    <property type="match status" value="1"/>
</dbReference>
<sequence length="599" mass="68431">MGPLNLVCAKGILMIIKKNIFTKLNAVIFIFLIPILLLYGLSNQVSVQVVEGLLQKEKSNQLEFFRKQLDATALSLAMNAITLTRDTTVLGMERVMLTGIEQQLNQIESNVQEKLTLQSSANSWYNDITLYFPSVQRTLSTSFRQVPYDERKLDKSVRSPGWSYRPDPDRPDTSSFVYYAGGPINENGKLDQSLVIVEMAFYESNVTSLLDQLKTGSKGDPFMVDRQNHLSYNRSSDKQTTSAVVDALFQKTLEEKGDFVTEIGKKTYLVNYVYSQALGYYVVDYTPLEQILSPITKIRNLFYGFIILLLAVGIMASFLLYKHVQAPLHALTGVLKRFQNGDFSVRLHRWFHSEFDFVVVRFNDMAGQIQHLIENVYEEKNRSRMATLKQLQAQINPHFLYNCLNFIISSANLGRNESVIAMAYNLSDYYRYITRLDDPNTCLRDELKLVKNYLEIHMLRLQRIQYEINVPEEMMGIRMPRLLIQPIVENAIVHGLEPKMGGGTLVISGEIIGEYIRITIEDSGVGISSDRQQQLMEQLNQPMDETVGYGLWNIHQRLKYWYGETSGLEITSSSTQSGLCVTIYWKEGYDHDSITAGGR</sequence>
<evidence type="ECO:0000256" key="1">
    <source>
        <dbReference type="ARBA" id="ARBA00004651"/>
    </source>
</evidence>
<dbReference type="SMART" id="SM00387">
    <property type="entry name" value="HATPase_c"/>
    <property type="match status" value="1"/>
</dbReference>
<keyword evidence="7" id="KW-0812">Transmembrane</keyword>
<dbReference type="InterPro" id="IPR003660">
    <property type="entry name" value="HAMP_dom"/>
</dbReference>
<evidence type="ECO:0000259" key="8">
    <source>
        <dbReference type="PROSITE" id="PS50885"/>
    </source>
</evidence>
<name>A0A972K649_9BACL</name>
<dbReference type="PANTHER" id="PTHR34220">
    <property type="entry name" value="SENSOR HISTIDINE KINASE YPDA"/>
    <property type="match status" value="1"/>
</dbReference>
<evidence type="ECO:0000256" key="5">
    <source>
        <dbReference type="ARBA" id="ARBA00022777"/>
    </source>
</evidence>
<dbReference type="Pfam" id="PF06580">
    <property type="entry name" value="His_kinase"/>
    <property type="match status" value="1"/>
</dbReference>
<comment type="caution">
    <text evidence="9">The sequence shown here is derived from an EMBL/GenBank/DDBJ whole genome shotgun (WGS) entry which is preliminary data.</text>
</comment>
<keyword evidence="5" id="KW-0418">Kinase</keyword>
<dbReference type="PANTHER" id="PTHR34220:SF7">
    <property type="entry name" value="SENSOR HISTIDINE KINASE YPDA"/>
    <property type="match status" value="1"/>
</dbReference>
<dbReference type="Pfam" id="PF00672">
    <property type="entry name" value="HAMP"/>
    <property type="match status" value="1"/>
</dbReference>
<gene>
    <name evidence="9" type="ORF">GC093_31705</name>
</gene>